<sequence length="141" mass="15806">MTHMHIVQPASSRPLTPAIFKASAAFVFALGFLIHVGRMLYGLEDWTRDIFTPPVDIAFGLIIIVPAVSGVLAWRHYSGELAGRIVYGFALLLCLVSVPLHLSTFFTWSTEYLNTFPFWYSAVEVPMFAALAYAMMRLRFG</sequence>
<evidence type="ECO:0000313" key="2">
    <source>
        <dbReference type="EMBL" id="MBT1155567.1"/>
    </source>
</evidence>
<evidence type="ECO:0000256" key="1">
    <source>
        <dbReference type="SAM" id="Phobius"/>
    </source>
</evidence>
<keyword evidence="3" id="KW-1185">Reference proteome</keyword>
<dbReference type="Proteomes" id="UP001138921">
    <property type="component" value="Unassembled WGS sequence"/>
</dbReference>
<feature type="transmembrane region" description="Helical" evidence="1">
    <location>
        <begin position="18"/>
        <end position="37"/>
    </location>
</feature>
<keyword evidence="1" id="KW-1133">Transmembrane helix</keyword>
<evidence type="ECO:0000313" key="3">
    <source>
        <dbReference type="Proteomes" id="UP001138921"/>
    </source>
</evidence>
<dbReference type="EMBL" id="JAFLWW010000002">
    <property type="protein sequence ID" value="MBT1155567.1"/>
    <property type="molecule type" value="Genomic_DNA"/>
</dbReference>
<comment type="caution">
    <text evidence="2">The sequence shown here is derived from an EMBL/GenBank/DDBJ whole genome shotgun (WGS) entry which is preliminary data.</text>
</comment>
<organism evidence="2 3">
    <name type="scientific">Aminobacter anthyllidis</name>
    <dbReference type="NCBI Taxonomy" id="1035067"/>
    <lineage>
        <taxon>Bacteria</taxon>
        <taxon>Pseudomonadati</taxon>
        <taxon>Pseudomonadota</taxon>
        <taxon>Alphaproteobacteria</taxon>
        <taxon>Hyphomicrobiales</taxon>
        <taxon>Phyllobacteriaceae</taxon>
        <taxon>Aminobacter</taxon>
    </lineage>
</organism>
<proteinExistence type="predicted"/>
<feature type="transmembrane region" description="Helical" evidence="1">
    <location>
        <begin position="57"/>
        <end position="74"/>
    </location>
</feature>
<gene>
    <name evidence="2" type="ORF">J1C56_08165</name>
</gene>
<protein>
    <submittedName>
        <fullName evidence="2">Uncharacterized protein</fullName>
    </submittedName>
</protein>
<reference evidence="2" key="2">
    <citation type="submission" date="2021-03" db="EMBL/GenBank/DDBJ databases">
        <authorList>
            <person name="Artuso I."/>
            <person name="Turrini P."/>
            <person name="Pirolo M."/>
            <person name="Lugli G.A."/>
            <person name="Ventura M."/>
            <person name="Visca P."/>
        </authorList>
    </citation>
    <scope>NUCLEOTIDE SEQUENCE</scope>
    <source>
        <strain evidence="2">LMG 26462</strain>
    </source>
</reference>
<dbReference type="RefSeq" id="WP_214387750.1">
    <property type="nucleotide sequence ID" value="NZ_JAFLWW010000002.1"/>
</dbReference>
<reference evidence="2" key="1">
    <citation type="journal article" date="2021" name="Microorganisms">
        <title>Phylogenomic Reconstruction and Metabolic Potential of the Genus Aminobacter.</title>
        <authorList>
            <person name="Artuso I."/>
            <person name="Turrini P."/>
            <person name="Pirolo M."/>
            <person name="Lugli G.A."/>
            <person name="Ventura M."/>
            <person name="Visca P."/>
        </authorList>
    </citation>
    <scope>NUCLEOTIDE SEQUENCE</scope>
    <source>
        <strain evidence="2">LMG 26462</strain>
    </source>
</reference>
<feature type="transmembrane region" description="Helical" evidence="1">
    <location>
        <begin position="118"/>
        <end position="136"/>
    </location>
</feature>
<keyword evidence="1" id="KW-0812">Transmembrane</keyword>
<accession>A0A9X1D3Y1</accession>
<keyword evidence="1" id="KW-0472">Membrane</keyword>
<name>A0A9X1D3Y1_9HYPH</name>
<dbReference type="AlphaFoldDB" id="A0A9X1D3Y1"/>
<feature type="transmembrane region" description="Helical" evidence="1">
    <location>
        <begin position="86"/>
        <end position="106"/>
    </location>
</feature>